<accession>A0A5N7MQ58</accession>
<dbReference type="Gene3D" id="3.10.620.30">
    <property type="match status" value="1"/>
</dbReference>
<dbReference type="Pfam" id="PF06035">
    <property type="entry name" value="Peptidase_C93"/>
    <property type="match status" value="1"/>
</dbReference>
<dbReference type="Proteomes" id="UP000403266">
    <property type="component" value="Unassembled WGS sequence"/>
</dbReference>
<evidence type="ECO:0000313" key="2">
    <source>
        <dbReference type="EMBL" id="MPR29083.1"/>
    </source>
</evidence>
<keyword evidence="3" id="KW-1185">Reference proteome</keyword>
<dbReference type="AlphaFoldDB" id="A0A5N7MQ58"/>
<gene>
    <name evidence="2" type="ORF">FS320_29205</name>
</gene>
<dbReference type="OrthoDB" id="7206808at2"/>
<proteinExistence type="predicted"/>
<feature type="chain" id="PRO_5030135648" evidence="1">
    <location>
        <begin position="38"/>
        <end position="222"/>
    </location>
</feature>
<evidence type="ECO:0000313" key="3">
    <source>
        <dbReference type="Proteomes" id="UP000403266"/>
    </source>
</evidence>
<feature type="signal peptide" evidence="1">
    <location>
        <begin position="1"/>
        <end position="37"/>
    </location>
</feature>
<protein>
    <submittedName>
        <fullName evidence="2">Transglutaminase</fullName>
    </submittedName>
</protein>
<reference evidence="2 3" key="1">
    <citation type="journal article" date="2019" name="Syst. Appl. Microbiol.">
        <title>Microvirga tunisiensis sp. nov., a root nodule symbiotic bacterium isolated from Lupinus micranthus and L. luteus grown in Northern Tunisia.</title>
        <authorList>
            <person name="Msaddak A."/>
            <person name="Rejili M."/>
            <person name="Duran D."/>
            <person name="Mars M."/>
            <person name="Palacios J.M."/>
            <person name="Ruiz-Argueso T."/>
            <person name="Rey L."/>
            <person name="Imperial J."/>
        </authorList>
    </citation>
    <scope>NUCLEOTIDE SEQUENCE [LARGE SCALE GENOMIC DNA]</scope>
    <source>
        <strain evidence="2 3">Lmie10</strain>
    </source>
</reference>
<keyword evidence="1" id="KW-0732">Signal</keyword>
<organism evidence="2 3">
    <name type="scientific">Microvirga tunisiensis</name>
    <dbReference type="NCBI Taxonomy" id="2108360"/>
    <lineage>
        <taxon>Bacteria</taxon>
        <taxon>Pseudomonadati</taxon>
        <taxon>Pseudomonadota</taxon>
        <taxon>Alphaproteobacteria</taxon>
        <taxon>Hyphomicrobiales</taxon>
        <taxon>Methylobacteriaceae</taxon>
        <taxon>Microvirga</taxon>
    </lineage>
</organism>
<dbReference type="PANTHER" id="PTHR39327">
    <property type="match status" value="1"/>
</dbReference>
<dbReference type="EMBL" id="VOSK01000196">
    <property type="protein sequence ID" value="MPR29083.1"/>
    <property type="molecule type" value="Genomic_DNA"/>
</dbReference>
<dbReference type="InterPro" id="IPR010319">
    <property type="entry name" value="Transglutaminase-like_Cys_pept"/>
</dbReference>
<dbReference type="PANTHER" id="PTHR39327:SF1">
    <property type="entry name" value="BLR5470 PROTEIN"/>
    <property type="match status" value="1"/>
</dbReference>
<dbReference type="RefSeq" id="WP_152715775.1">
    <property type="nucleotide sequence ID" value="NZ_VOSJ01000200.1"/>
</dbReference>
<name>A0A5N7MQ58_9HYPH</name>
<evidence type="ECO:0000256" key="1">
    <source>
        <dbReference type="SAM" id="SignalP"/>
    </source>
</evidence>
<sequence length="222" mass="24532">MRQPLFGLLSVRSFSRSTFRFAAVSLALTLTAAAAQAQTQTGSILPGLSQPVARVGTAKPILGWIRFCEQKPAECAVDPDEPATIELTAKDWQTLNRINQQVNAAITAKTDKDQWGVEDVWDFAEDGYGDCEDYQLVKRKRLAEAGFPRRALRMTVVIDEEGAGHAVMMVRTNRGDFILDNKRNAILPWHKTGYVYIKREGDEGSAWASLGGRTSPTMTANQ</sequence>
<comment type="caution">
    <text evidence="2">The sequence shown here is derived from an EMBL/GenBank/DDBJ whole genome shotgun (WGS) entry which is preliminary data.</text>
</comment>